<dbReference type="InterPro" id="IPR050595">
    <property type="entry name" value="Bact_response_regulator"/>
</dbReference>
<evidence type="ECO:0000256" key="3">
    <source>
        <dbReference type="PROSITE-ProRule" id="PRU00169"/>
    </source>
</evidence>
<evidence type="ECO:0000313" key="6">
    <source>
        <dbReference type="Proteomes" id="UP000095552"/>
    </source>
</evidence>
<dbReference type="CDD" id="cd00156">
    <property type="entry name" value="REC"/>
    <property type="match status" value="1"/>
</dbReference>
<sequence>MIKILIVEDDFAVRDTLKDFIEFMYDDVEVEEASNGKAANQLIDQNRYDIVITDQMMPDIQGSDLIARNNEKLENEGTWIYVYSGQMESELREKLAPFKNVKVIDKFTNPMFFKEIIDSYKEQNT</sequence>
<evidence type="ECO:0000313" key="5">
    <source>
        <dbReference type="EMBL" id="OEK04673.1"/>
    </source>
</evidence>
<feature type="domain" description="Response regulatory" evidence="4">
    <location>
        <begin position="3"/>
        <end position="121"/>
    </location>
</feature>
<name>A0A1E5SZW6_9BACT</name>
<dbReference type="GO" id="GO:0000160">
    <property type="term" value="P:phosphorelay signal transduction system"/>
    <property type="evidence" value="ECO:0007669"/>
    <property type="project" value="UniProtKB-KW"/>
</dbReference>
<dbReference type="PROSITE" id="PS50110">
    <property type="entry name" value="RESPONSE_REGULATORY"/>
    <property type="match status" value="1"/>
</dbReference>
<keyword evidence="6" id="KW-1185">Reference proteome</keyword>
<keyword evidence="1 3" id="KW-0597">Phosphoprotein</keyword>
<keyword evidence="2" id="KW-0902">Two-component regulatory system</keyword>
<dbReference type="EMBL" id="MDGQ01000005">
    <property type="protein sequence ID" value="OEK04673.1"/>
    <property type="molecule type" value="Genomic_DNA"/>
</dbReference>
<gene>
    <name evidence="5" type="ORF">BFP71_14565</name>
</gene>
<dbReference type="InterPro" id="IPR001789">
    <property type="entry name" value="Sig_transdc_resp-reg_receiver"/>
</dbReference>
<reference evidence="5 6" key="1">
    <citation type="submission" date="2016-08" db="EMBL/GenBank/DDBJ databases">
        <title>Draft genome of Fabibacter sp. strain SK-8.</title>
        <authorList>
            <person name="Wong S.-K."/>
            <person name="Hamasaki K."/>
            <person name="Yoshizawa S."/>
        </authorList>
    </citation>
    <scope>NUCLEOTIDE SEQUENCE [LARGE SCALE GENOMIC DNA]</scope>
    <source>
        <strain evidence="5 6">SK-8</strain>
    </source>
</reference>
<protein>
    <recommendedName>
        <fullName evidence="4">Response regulatory domain-containing protein</fullName>
    </recommendedName>
</protein>
<proteinExistence type="predicted"/>
<dbReference type="AlphaFoldDB" id="A0A1E5SZW6"/>
<dbReference type="OrthoDB" id="109585at2"/>
<evidence type="ECO:0000256" key="1">
    <source>
        <dbReference type="ARBA" id="ARBA00022553"/>
    </source>
</evidence>
<accession>A0A1E5SZW6</accession>
<comment type="caution">
    <text evidence="5">The sequence shown here is derived from an EMBL/GenBank/DDBJ whole genome shotgun (WGS) entry which is preliminary data.</text>
</comment>
<dbReference type="RefSeq" id="WP_069836177.1">
    <property type="nucleotide sequence ID" value="NZ_MDGQ01000005.1"/>
</dbReference>
<dbReference type="PANTHER" id="PTHR44591">
    <property type="entry name" value="STRESS RESPONSE REGULATOR PROTEIN 1"/>
    <property type="match status" value="1"/>
</dbReference>
<feature type="modified residue" description="4-aspartylphosphate" evidence="3">
    <location>
        <position position="54"/>
    </location>
</feature>
<dbReference type="STRING" id="1563681.BFP71_14565"/>
<dbReference type="PANTHER" id="PTHR44591:SF14">
    <property type="entry name" value="PROTEIN PILG"/>
    <property type="match status" value="1"/>
</dbReference>
<dbReference type="SMART" id="SM00448">
    <property type="entry name" value="REC"/>
    <property type="match status" value="1"/>
</dbReference>
<organism evidence="5 6">
    <name type="scientific">Roseivirga misakiensis</name>
    <dbReference type="NCBI Taxonomy" id="1563681"/>
    <lineage>
        <taxon>Bacteria</taxon>
        <taxon>Pseudomonadati</taxon>
        <taxon>Bacteroidota</taxon>
        <taxon>Cytophagia</taxon>
        <taxon>Cytophagales</taxon>
        <taxon>Roseivirgaceae</taxon>
        <taxon>Roseivirga</taxon>
    </lineage>
</organism>
<dbReference type="InterPro" id="IPR011006">
    <property type="entry name" value="CheY-like_superfamily"/>
</dbReference>
<dbReference type="Proteomes" id="UP000095552">
    <property type="component" value="Unassembled WGS sequence"/>
</dbReference>
<evidence type="ECO:0000256" key="2">
    <source>
        <dbReference type="ARBA" id="ARBA00023012"/>
    </source>
</evidence>
<dbReference type="Gene3D" id="3.40.50.2300">
    <property type="match status" value="1"/>
</dbReference>
<dbReference type="SUPFAM" id="SSF52172">
    <property type="entry name" value="CheY-like"/>
    <property type="match status" value="1"/>
</dbReference>
<dbReference type="Pfam" id="PF00072">
    <property type="entry name" value="Response_reg"/>
    <property type="match status" value="1"/>
</dbReference>
<evidence type="ECO:0000259" key="4">
    <source>
        <dbReference type="PROSITE" id="PS50110"/>
    </source>
</evidence>